<name>A0A2L2XM44_9FIRM</name>
<sequence length="702" mass="75350">MSDTKNRPWRAAVDTGGTFTDGCMLNESTGELHVVKVLSTPEDPSRAIMRALHRLTEKSGMDLSGLYLLLHGTTVATNALLQCRVSKTALVITRGFKDVLHIGRQNRPHLYDFRINRPSPLIPRHMTVEADERMLPGGRVLKPLNESGVEDVIKQLKAINPVSVAVSFLHSYANPAHEIIIKEALQRELPGVPVTLSSELLPEIREYERTSTTAINAVVMPEMSYYLKELQSKLSNLETSGKKGLFVMQSNGGVLSAGQAAAESARTVLSGPAGGVLWGVLLGRETGRPSIITADMGGTSTDVSLIFRGSPRQTTEGCVGGFPLRLPMLDIHTIGAGGGSIAFVDRGGALRVGPQSAGAAPGPACYGLGGTEPTVTDANLVLGRLNPAVKMGENNHLDMDAARRAILGKIAIPLGLSLEKAAEGIITVVNAEMTRAIRLISVQRGYDPRDFALLAFGGAGPLHAAELAGEIGLSSVLIPRYPGVSSAAGILFADGRRDYSSAVITPWNEIDTDALTKRFISLENRAKSDFSTEGFDTDKVVITRSFDVKYCGQSYELNLPAPAGKLTPGDMKLLARSFHLTHRAEYGFAREDAPIELTAIRAAAVVSLSRPADSSRPGGVFKRKETFAPKSGSVPQRKVIFNGISHSTAVYLRQNLYPEDQIQGPAVVEQEDSTTLIPPGMRARVDILQNLVIDMGVAQWTR</sequence>
<accession>A0A2L2XM44</accession>
<dbReference type="InterPro" id="IPR045079">
    <property type="entry name" value="Oxoprolinase-like"/>
</dbReference>
<evidence type="ECO:0000259" key="1">
    <source>
        <dbReference type="Pfam" id="PF01968"/>
    </source>
</evidence>
<dbReference type="GO" id="GO:0017168">
    <property type="term" value="F:5-oxoprolinase (ATP-hydrolyzing) activity"/>
    <property type="evidence" value="ECO:0007669"/>
    <property type="project" value="TreeGrafter"/>
</dbReference>
<evidence type="ECO:0000313" key="5">
    <source>
        <dbReference type="Proteomes" id="UP000239549"/>
    </source>
</evidence>
<evidence type="ECO:0000313" key="4">
    <source>
        <dbReference type="EMBL" id="GBF35021.1"/>
    </source>
</evidence>
<feature type="domain" description="Hydantoinase A/oxoprolinase" evidence="1">
    <location>
        <begin position="209"/>
        <end position="498"/>
    </location>
</feature>
<dbReference type="Proteomes" id="UP000239549">
    <property type="component" value="Unassembled WGS sequence"/>
</dbReference>
<comment type="caution">
    <text evidence="4">The sequence shown here is derived from an EMBL/GenBank/DDBJ whole genome shotgun (WGS) entry which is preliminary data.</text>
</comment>
<dbReference type="InterPro" id="IPR049517">
    <property type="entry name" value="ACX-like_C"/>
</dbReference>
<dbReference type="OrthoDB" id="9768323at2"/>
<dbReference type="InterPro" id="IPR002821">
    <property type="entry name" value="Hydantoinase_A"/>
</dbReference>
<feature type="domain" description="Hydantoinase/oxoprolinase N-terminal" evidence="2">
    <location>
        <begin position="12"/>
        <end position="188"/>
    </location>
</feature>
<dbReference type="InterPro" id="IPR008040">
    <property type="entry name" value="Hydant_A_N"/>
</dbReference>
<dbReference type="PANTHER" id="PTHR11365">
    <property type="entry name" value="5-OXOPROLINASE RELATED"/>
    <property type="match status" value="1"/>
</dbReference>
<dbReference type="Pfam" id="PF01968">
    <property type="entry name" value="Hydantoinase_A"/>
    <property type="match status" value="1"/>
</dbReference>
<dbReference type="RefSeq" id="WP_104373154.1">
    <property type="nucleotide sequence ID" value="NZ_BFAV01000155.1"/>
</dbReference>
<dbReference type="EMBL" id="BFAV01000155">
    <property type="protein sequence ID" value="GBF35021.1"/>
    <property type="molecule type" value="Genomic_DNA"/>
</dbReference>
<evidence type="ECO:0000259" key="2">
    <source>
        <dbReference type="Pfam" id="PF05378"/>
    </source>
</evidence>
<dbReference type="GO" id="GO:0006749">
    <property type="term" value="P:glutathione metabolic process"/>
    <property type="evidence" value="ECO:0007669"/>
    <property type="project" value="TreeGrafter"/>
</dbReference>
<reference evidence="5" key="1">
    <citation type="submission" date="2018-02" db="EMBL/GenBank/DDBJ databases">
        <title>Genome sequence of Desulfocucumis palustris strain NAW-5.</title>
        <authorList>
            <person name="Watanabe M."/>
            <person name="Kojima H."/>
            <person name="Fukui M."/>
        </authorList>
    </citation>
    <scope>NUCLEOTIDE SEQUENCE [LARGE SCALE GENOMIC DNA]</scope>
    <source>
        <strain evidence="5">NAW-5</strain>
    </source>
</reference>
<feature type="domain" description="Acetophenone carboxylase-like C-terminal" evidence="3">
    <location>
        <begin position="513"/>
        <end position="686"/>
    </location>
</feature>
<proteinExistence type="predicted"/>
<dbReference type="GO" id="GO:0005829">
    <property type="term" value="C:cytosol"/>
    <property type="evidence" value="ECO:0007669"/>
    <property type="project" value="TreeGrafter"/>
</dbReference>
<dbReference type="PANTHER" id="PTHR11365:SF23">
    <property type="entry name" value="HYPOTHETICAL 5-OXOPROLINASE (EUROFUNG)-RELATED"/>
    <property type="match status" value="1"/>
</dbReference>
<organism evidence="4 5">
    <name type="scientific">Desulfocucumis palustris</name>
    <dbReference type="NCBI Taxonomy" id="1898651"/>
    <lineage>
        <taxon>Bacteria</taxon>
        <taxon>Bacillati</taxon>
        <taxon>Bacillota</taxon>
        <taxon>Clostridia</taxon>
        <taxon>Eubacteriales</taxon>
        <taxon>Desulfocucumaceae</taxon>
        <taxon>Desulfocucumis</taxon>
    </lineage>
</organism>
<evidence type="ECO:0000259" key="3">
    <source>
        <dbReference type="Pfam" id="PF19278"/>
    </source>
</evidence>
<dbReference type="Pfam" id="PF19278">
    <property type="entry name" value="Hydant_A_C"/>
    <property type="match status" value="1"/>
</dbReference>
<protein>
    <submittedName>
        <fullName evidence="4">N-methylhydantoinase A</fullName>
    </submittedName>
</protein>
<dbReference type="AlphaFoldDB" id="A0A2L2XM44"/>
<dbReference type="Pfam" id="PF05378">
    <property type="entry name" value="Hydant_A_N"/>
    <property type="match status" value="1"/>
</dbReference>
<gene>
    <name evidence="4" type="ORF">DCCM_4142</name>
</gene>
<keyword evidence="5" id="KW-1185">Reference proteome</keyword>